<name>A0ABN3T6R2_9ACTN</name>
<reference evidence="6 7" key="1">
    <citation type="journal article" date="2019" name="Int. J. Syst. Evol. Microbiol.">
        <title>The Global Catalogue of Microorganisms (GCM) 10K type strain sequencing project: providing services to taxonomists for standard genome sequencing and annotation.</title>
        <authorList>
            <consortium name="The Broad Institute Genomics Platform"/>
            <consortium name="The Broad Institute Genome Sequencing Center for Infectious Disease"/>
            <person name="Wu L."/>
            <person name="Ma J."/>
        </authorList>
    </citation>
    <scope>NUCLEOTIDE SEQUENCE [LARGE SCALE GENOMIC DNA]</scope>
    <source>
        <strain evidence="6 7">JCM 6835</strain>
    </source>
</reference>
<feature type="compositionally biased region" description="Polar residues" evidence="4">
    <location>
        <begin position="135"/>
        <end position="145"/>
    </location>
</feature>
<keyword evidence="1" id="KW-0479">Metal-binding</keyword>
<keyword evidence="5" id="KW-1133">Transmembrane helix</keyword>
<keyword evidence="7" id="KW-1185">Reference proteome</keyword>
<protein>
    <recommendedName>
        <fullName evidence="8">Cytochrome oxidase assembly protein</fullName>
    </recommendedName>
</protein>
<organism evidence="6 7">
    <name type="scientific">Nonomuraea recticatena</name>
    <dbReference type="NCBI Taxonomy" id="46178"/>
    <lineage>
        <taxon>Bacteria</taxon>
        <taxon>Bacillati</taxon>
        <taxon>Actinomycetota</taxon>
        <taxon>Actinomycetes</taxon>
        <taxon>Streptosporangiales</taxon>
        <taxon>Streptosporangiaceae</taxon>
        <taxon>Nonomuraea</taxon>
    </lineage>
</organism>
<evidence type="ECO:0000256" key="4">
    <source>
        <dbReference type="SAM" id="MobiDB-lite"/>
    </source>
</evidence>
<feature type="transmembrane region" description="Helical" evidence="5">
    <location>
        <begin position="99"/>
        <end position="120"/>
    </location>
</feature>
<feature type="transmembrane region" description="Helical" evidence="5">
    <location>
        <begin position="74"/>
        <end position="93"/>
    </location>
</feature>
<dbReference type="PANTHER" id="PTHR35457:SF1">
    <property type="entry name" value="HEME A SYNTHASE"/>
    <property type="match status" value="1"/>
</dbReference>
<sequence length="145" mass="15136">MALLAAVALLVVAGTLVTGTGPHAGDSSDVPRMPLNWTVMAWLHAAAAALALAIALALWARTRREPRSTAHRRTTLFLAVFLTQGLIGLTQIATGLAEAVTVAHLLGSALVWVGAVRVLLDTRPSARRTAPPDRPSTQASRSCCA</sequence>
<keyword evidence="2" id="KW-0560">Oxidoreductase</keyword>
<evidence type="ECO:0008006" key="8">
    <source>
        <dbReference type="Google" id="ProtNLM"/>
    </source>
</evidence>
<dbReference type="InterPro" id="IPR050450">
    <property type="entry name" value="COX15/CtaA_HemeA_synthase"/>
</dbReference>
<accession>A0ABN3T6R2</accession>
<dbReference type="Proteomes" id="UP001501666">
    <property type="component" value="Unassembled WGS sequence"/>
</dbReference>
<feature type="region of interest" description="Disordered" evidence="4">
    <location>
        <begin position="125"/>
        <end position="145"/>
    </location>
</feature>
<evidence type="ECO:0000256" key="3">
    <source>
        <dbReference type="ARBA" id="ARBA00023004"/>
    </source>
</evidence>
<keyword evidence="3" id="KW-0408">Iron</keyword>
<comment type="caution">
    <text evidence="6">The sequence shown here is derived from an EMBL/GenBank/DDBJ whole genome shotgun (WGS) entry which is preliminary data.</text>
</comment>
<feature type="transmembrane region" description="Helical" evidence="5">
    <location>
        <begin position="42"/>
        <end position="62"/>
    </location>
</feature>
<evidence type="ECO:0000256" key="5">
    <source>
        <dbReference type="SAM" id="Phobius"/>
    </source>
</evidence>
<keyword evidence="5" id="KW-0472">Membrane</keyword>
<evidence type="ECO:0000256" key="2">
    <source>
        <dbReference type="ARBA" id="ARBA00023002"/>
    </source>
</evidence>
<dbReference type="EMBL" id="BAAATE010000039">
    <property type="protein sequence ID" value="GAA2694517.1"/>
    <property type="molecule type" value="Genomic_DNA"/>
</dbReference>
<evidence type="ECO:0000313" key="6">
    <source>
        <dbReference type="EMBL" id="GAA2694517.1"/>
    </source>
</evidence>
<gene>
    <name evidence="6" type="ORF">GCM10010412_086700</name>
</gene>
<proteinExistence type="predicted"/>
<dbReference type="PANTHER" id="PTHR35457">
    <property type="entry name" value="HEME A SYNTHASE"/>
    <property type="match status" value="1"/>
</dbReference>
<keyword evidence="5" id="KW-0812">Transmembrane</keyword>
<evidence type="ECO:0000313" key="7">
    <source>
        <dbReference type="Proteomes" id="UP001501666"/>
    </source>
</evidence>
<evidence type="ECO:0000256" key="1">
    <source>
        <dbReference type="ARBA" id="ARBA00022723"/>
    </source>
</evidence>